<accession>M2RSB1</accession>
<dbReference type="OrthoDB" id="3692362at2759"/>
<dbReference type="RefSeq" id="XP_007694789.1">
    <property type="nucleotide sequence ID" value="XM_007696599.1"/>
</dbReference>
<name>M2RSB1_COCSN</name>
<dbReference type="KEGG" id="bsc:COCSADRAFT_210347"/>
<gene>
    <name evidence="2" type="ORF">COCSADRAFT_210347</name>
</gene>
<dbReference type="GeneID" id="19134388"/>
<evidence type="ECO:0000256" key="1">
    <source>
        <dbReference type="SAM" id="MobiDB-lite"/>
    </source>
</evidence>
<reference evidence="2 3" key="1">
    <citation type="journal article" date="2012" name="PLoS Pathog.">
        <title>Diverse lifestyles and strategies of plant pathogenesis encoded in the genomes of eighteen Dothideomycetes fungi.</title>
        <authorList>
            <person name="Ohm R.A."/>
            <person name="Feau N."/>
            <person name="Henrissat B."/>
            <person name="Schoch C.L."/>
            <person name="Horwitz B.A."/>
            <person name="Barry K.W."/>
            <person name="Condon B.J."/>
            <person name="Copeland A.C."/>
            <person name="Dhillon B."/>
            <person name="Glaser F."/>
            <person name="Hesse C.N."/>
            <person name="Kosti I."/>
            <person name="LaButti K."/>
            <person name="Lindquist E.A."/>
            <person name="Lucas S."/>
            <person name="Salamov A.A."/>
            <person name="Bradshaw R.E."/>
            <person name="Ciuffetti L."/>
            <person name="Hamelin R.C."/>
            <person name="Kema G.H.J."/>
            <person name="Lawrence C."/>
            <person name="Scott J.A."/>
            <person name="Spatafora J.W."/>
            <person name="Turgeon B.G."/>
            <person name="de Wit P.J.G.M."/>
            <person name="Zhong S."/>
            <person name="Goodwin S.B."/>
            <person name="Grigoriev I.V."/>
        </authorList>
    </citation>
    <scope>NUCLEOTIDE SEQUENCE [LARGE SCALE GENOMIC DNA]</scope>
    <source>
        <strain evidence="3">ND90Pr / ATCC 201652</strain>
    </source>
</reference>
<dbReference type="EMBL" id="KB445637">
    <property type="protein sequence ID" value="EMD69474.1"/>
    <property type="molecule type" value="Genomic_DNA"/>
</dbReference>
<evidence type="ECO:0000313" key="2">
    <source>
        <dbReference type="EMBL" id="EMD69474.1"/>
    </source>
</evidence>
<keyword evidence="3" id="KW-1185">Reference proteome</keyword>
<dbReference type="Proteomes" id="UP000016934">
    <property type="component" value="Unassembled WGS sequence"/>
</dbReference>
<protein>
    <submittedName>
        <fullName evidence="2">Uncharacterized protein</fullName>
    </submittedName>
</protein>
<dbReference type="AlphaFoldDB" id="M2RSB1"/>
<organism evidence="2 3">
    <name type="scientific">Cochliobolus sativus (strain ND90Pr / ATCC 201652)</name>
    <name type="common">Common root rot and spot blotch fungus</name>
    <name type="synonym">Bipolaris sorokiniana</name>
    <dbReference type="NCBI Taxonomy" id="665912"/>
    <lineage>
        <taxon>Eukaryota</taxon>
        <taxon>Fungi</taxon>
        <taxon>Dikarya</taxon>
        <taxon>Ascomycota</taxon>
        <taxon>Pezizomycotina</taxon>
        <taxon>Dothideomycetes</taxon>
        <taxon>Pleosporomycetidae</taxon>
        <taxon>Pleosporales</taxon>
        <taxon>Pleosporineae</taxon>
        <taxon>Pleosporaceae</taxon>
        <taxon>Bipolaris</taxon>
    </lineage>
</organism>
<dbReference type="HOGENOM" id="CLU_2722031_0_0_1"/>
<evidence type="ECO:0000313" key="3">
    <source>
        <dbReference type="Proteomes" id="UP000016934"/>
    </source>
</evidence>
<feature type="region of interest" description="Disordered" evidence="1">
    <location>
        <begin position="1"/>
        <end position="39"/>
    </location>
</feature>
<sequence length="77" mass="8576">MGTANVKRRLDIPQPVSHNHPSGPFADRSWMPETPNAHDASRNMFPIAMRICVCTTISSERCERLLGARCGSLLQLQ</sequence>
<dbReference type="OMA" id="PIAMRIC"/>
<proteinExistence type="predicted"/>
<reference evidence="3" key="2">
    <citation type="journal article" date="2013" name="PLoS Genet.">
        <title>Comparative genome structure, secondary metabolite, and effector coding capacity across Cochliobolus pathogens.</title>
        <authorList>
            <person name="Condon B.J."/>
            <person name="Leng Y."/>
            <person name="Wu D."/>
            <person name="Bushley K.E."/>
            <person name="Ohm R.A."/>
            <person name="Otillar R."/>
            <person name="Martin J."/>
            <person name="Schackwitz W."/>
            <person name="Grimwood J."/>
            <person name="MohdZainudin N."/>
            <person name="Xue C."/>
            <person name="Wang R."/>
            <person name="Manning V.A."/>
            <person name="Dhillon B."/>
            <person name="Tu Z.J."/>
            <person name="Steffenson B.J."/>
            <person name="Salamov A."/>
            <person name="Sun H."/>
            <person name="Lowry S."/>
            <person name="LaButti K."/>
            <person name="Han J."/>
            <person name="Copeland A."/>
            <person name="Lindquist E."/>
            <person name="Barry K."/>
            <person name="Schmutz J."/>
            <person name="Baker S.E."/>
            <person name="Ciuffetti L.M."/>
            <person name="Grigoriev I.V."/>
            <person name="Zhong S."/>
            <person name="Turgeon B.G."/>
        </authorList>
    </citation>
    <scope>NUCLEOTIDE SEQUENCE [LARGE SCALE GENOMIC DNA]</scope>
    <source>
        <strain evidence="3">ND90Pr / ATCC 201652</strain>
    </source>
</reference>